<accession>A0A1U7IRU5</accession>
<evidence type="ECO:0000313" key="2">
    <source>
        <dbReference type="EMBL" id="OKH40092.1"/>
    </source>
</evidence>
<dbReference type="Pfam" id="PF14279">
    <property type="entry name" value="HNH_5"/>
    <property type="match status" value="1"/>
</dbReference>
<feature type="domain" description="HNH endonuclease 5" evidence="1">
    <location>
        <begin position="22"/>
        <end position="61"/>
    </location>
</feature>
<sequence length="476" mass="55939">MIDKEFYLKNKSKFKFIKEPAFKHKEHIIQNTLRGKLKSEMILCEKCGNKLNRDVDSSFTELFTVFTELLKEELAPKDHGKSNSSKVLKGYLFFDQELQDGIDINFKDFHVTPEKPYYIVDEQDKIIRIYSNQSRAKQFTPLVIKELEEKGYDISLYKIDYTTDISDEGILSLFFSEGVDQFNEKFLRGLNKIATGFAYHNGIKRKDLTRSLNLIKGQENIINSKNVIPFIPINYFDMLLELNRPKVETNYPTHTLILFTQKNILNNQKILYCYIDLFSTFQHYVILNDNYQGKDIYKIYHQSVLRKEIPDLDIGKISPKYLNIIIEELGINRNNYKGNSIDELYDFVQQEYKKLKIAYELNIEEELELMAIRLINLFAYSQCSNISDISLKKIGNGFSSLNNSHTPSFLLEAKSYLEKDSFMFRRFFCENDGNDGIEILSIPNEIWSEIQKNDNSIIREYGHIKFKQLSAFIWKN</sequence>
<comment type="caution">
    <text evidence="2">The sequence shown here is derived from an EMBL/GenBank/DDBJ whole genome shotgun (WGS) entry which is preliminary data.</text>
</comment>
<reference evidence="2 3" key="1">
    <citation type="submission" date="2016-11" db="EMBL/GenBank/DDBJ databases">
        <title>Draft Genome Sequences of Nine Cyanobacterial Strains from Diverse Habitats.</title>
        <authorList>
            <person name="Zhu T."/>
            <person name="Hou S."/>
            <person name="Lu X."/>
            <person name="Hess W.R."/>
        </authorList>
    </citation>
    <scope>NUCLEOTIDE SEQUENCE [LARGE SCALE GENOMIC DNA]</scope>
    <source>
        <strain evidence="2 3">IAM M-71</strain>
    </source>
</reference>
<dbReference type="Proteomes" id="UP000185860">
    <property type="component" value="Unassembled WGS sequence"/>
</dbReference>
<evidence type="ECO:0000259" key="1">
    <source>
        <dbReference type="Pfam" id="PF14279"/>
    </source>
</evidence>
<organism evidence="2 3">
    <name type="scientific">[Phormidium ambiguum] IAM M-71</name>
    <dbReference type="NCBI Taxonomy" id="454136"/>
    <lineage>
        <taxon>Bacteria</taxon>
        <taxon>Bacillati</taxon>
        <taxon>Cyanobacteriota</taxon>
        <taxon>Cyanophyceae</taxon>
        <taxon>Oscillatoriophycideae</taxon>
        <taxon>Aerosakkonematales</taxon>
        <taxon>Aerosakkonemataceae</taxon>
        <taxon>Floridanema</taxon>
    </lineage>
</organism>
<dbReference type="AlphaFoldDB" id="A0A1U7IRU5"/>
<protein>
    <recommendedName>
        <fullName evidence="1">HNH endonuclease 5 domain-containing protein</fullName>
    </recommendedName>
</protein>
<name>A0A1U7IRU5_9CYAN</name>
<proteinExistence type="predicted"/>
<dbReference type="InterPro" id="IPR029471">
    <property type="entry name" value="HNH_5"/>
</dbReference>
<gene>
    <name evidence="2" type="ORF">NIES2119_03975</name>
</gene>
<evidence type="ECO:0000313" key="3">
    <source>
        <dbReference type="Proteomes" id="UP000185860"/>
    </source>
</evidence>
<dbReference type="RefSeq" id="WP_073592155.1">
    <property type="nucleotide sequence ID" value="NZ_MRCE01000003.1"/>
</dbReference>
<dbReference type="EMBL" id="MRCE01000003">
    <property type="protein sequence ID" value="OKH40092.1"/>
    <property type="molecule type" value="Genomic_DNA"/>
</dbReference>